<evidence type="ECO:0000256" key="1">
    <source>
        <dbReference type="ARBA" id="ARBA00023015"/>
    </source>
</evidence>
<dbReference type="AlphaFoldDB" id="A0A9X3E0K1"/>
<evidence type="ECO:0000259" key="4">
    <source>
        <dbReference type="PROSITE" id="PS50932"/>
    </source>
</evidence>
<evidence type="ECO:0000313" key="6">
    <source>
        <dbReference type="Proteomes" id="UP001144805"/>
    </source>
</evidence>
<dbReference type="PANTHER" id="PTHR30146">
    <property type="entry name" value="LACI-RELATED TRANSCRIPTIONAL REPRESSOR"/>
    <property type="match status" value="1"/>
</dbReference>
<dbReference type="InterPro" id="IPR000843">
    <property type="entry name" value="HTH_LacI"/>
</dbReference>
<dbReference type="Pfam" id="PF00532">
    <property type="entry name" value="Peripla_BP_1"/>
    <property type="match status" value="1"/>
</dbReference>
<dbReference type="Proteomes" id="UP001144805">
    <property type="component" value="Unassembled WGS sequence"/>
</dbReference>
<dbReference type="PRINTS" id="PR00036">
    <property type="entry name" value="HTHLACI"/>
</dbReference>
<dbReference type="Pfam" id="PF00356">
    <property type="entry name" value="LacI"/>
    <property type="match status" value="1"/>
</dbReference>
<keyword evidence="1" id="KW-0805">Transcription regulation</keyword>
<name>A0A9X3E0K1_9HYPH</name>
<dbReference type="GO" id="GO:0000976">
    <property type="term" value="F:transcription cis-regulatory region binding"/>
    <property type="evidence" value="ECO:0007669"/>
    <property type="project" value="TreeGrafter"/>
</dbReference>
<dbReference type="CDD" id="cd06273">
    <property type="entry name" value="PBP1_LacI-like"/>
    <property type="match status" value="1"/>
</dbReference>
<dbReference type="InterPro" id="IPR028082">
    <property type="entry name" value="Peripla_BP_I"/>
</dbReference>
<dbReference type="RefSeq" id="WP_266338050.1">
    <property type="nucleotide sequence ID" value="NZ_JAPKNK010000002.1"/>
</dbReference>
<dbReference type="PROSITE" id="PS50932">
    <property type="entry name" value="HTH_LACI_2"/>
    <property type="match status" value="1"/>
</dbReference>
<dbReference type="SMART" id="SM00354">
    <property type="entry name" value="HTH_LACI"/>
    <property type="match status" value="1"/>
</dbReference>
<comment type="caution">
    <text evidence="5">The sequence shown here is derived from an EMBL/GenBank/DDBJ whole genome shotgun (WGS) entry which is preliminary data.</text>
</comment>
<dbReference type="InterPro" id="IPR010982">
    <property type="entry name" value="Lambda_DNA-bd_dom_sf"/>
</dbReference>
<dbReference type="SUPFAM" id="SSF53822">
    <property type="entry name" value="Periplasmic binding protein-like I"/>
    <property type="match status" value="1"/>
</dbReference>
<organism evidence="5 6">
    <name type="scientific">Kaistia nematophila</name>
    <dbReference type="NCBI Taxonomy" id="2994654"/>
    <lineage>
        <taxon>Bacteria</taxon>
        <taxon>Pseudomonadati</taxon>
        <taxon>Pseudomonadota</taxon>
        <taxon>Alphaproteobacteria</taxon>
        <taxon>Hyphomicrobiales</taxon>
        <taxon>Kaistiaceae</taxon>
        <taxon>Kaistia</taxon>
    </lineage>
</organism>
<accession>A0A9X3E0K1</accession>
<dbReference type="Gene3D" id="1.10.260.40">
    <property type="entry name" value="lambda repressor-like DNA-binding domains"/>
    <property type="match status" value="1"/>
</dbReference>
<proteinExistence type="predicted"/>
<evidence type="ECO:0000256" key="2">
    <source>
        <dbReference type="ARBA" id="ARBA00023125"/>
    </source>
</evidence>
<dbReference type="Gene3D" id="3.40.50.2300">
    <property type="match status" value="2"/>
</dbReference>
<evidence type="ECO:0000313" key="5">
    <source>
        <dbReference type="EMBL" id="MCX5569099.1"/>
    </source>
</evidence>
<keyword evidence="6" id="KW-1185">Reference proteome</keyword>
<evidence type="ECO:0000256" key="3">
    <source>
        <dbReference type="ARBA" id="ARBA00023163"/>
    </source>
</evidence>
<dbReference type="PANTHER" id="PTHR30146:SF138">
    <property type="entry name" value="TRANSCRIPTIONAL REGULATORY PROTEIN"/>
    <property type="match status" value="1"/>
</dbReference>
<dbReference type="SUPFAM" id="SSF47413">
    <property type="entry name" value="lambda repressor-like DNA-binding domains"/>
    <property type="match status" value="1"/>
</dbReference>
<keyword evidence="3" id="KW-0804">Transcription</keyword>
<dbReference type="EMBL" id="JAPKNK010000002">
    <property type="protein sequence ID" value="MCX5569099.1"/>
    <property type="molecule type" value="Genomic_DNA"/>
</dbReference>
<dbReference type="PROSITE" id="PS00356">
    <property type="entry name" value="HTH_LACI_1"/>
    <property type="match status" value="1"/>
</dbReference>
<protein>
    <submittedName>
        <fullName evidence="5">LacI family DNA-binding transcriptional regulator</fullName>
    </submittedName>
</protein>
<gene>
    <name evidence="5" type="ORF">OSH07_07820</name>
</gene>
<dbReference type="GO" id="GO:0003700">
    <property type="term" value="F:DNA-binding transcription factor activity"/>
    <property type="evidence" value="ECO:0007669"/>
    <property type="project" value="TreeGrafter"/>
</dbReference>
<dbReference type="InterPro" id="IPR001761">
    <property type="entry name" value="Peripla_BP/Lac1_sug-bd_dom"/>
</dbReference>
<feature type="domain" description="HTH lacI-type" evidence="4">
    <location>
        <begin position="18"/>
        <end position="72"/>
    </location>
</feature>
<keyword evidence="2 5" id="KW-0238">DNA-binding</keyword>
<dbReference type="CDD" id="cd01392">
    <property type="entry name" value="HTH_LacI"/>
    <property type="match status" value="1"/>
</dbReference>
<sequence length="362" mass="38700">MTKNKSSAPTTTRSDSKVKLGDVARKAGVSPATVSRVLNHPEIVSPELRERVGRAVTALAYTRDSAGRALKSRRTRTLGVVVPTLGISIFAEGVEAMQNRLSEHGYTLLIANSQYEARRELQEVASLLEHGVDGLALVGDAQLPETHQLIRQHGVPYLTTYVATARDAVQAIGIDNEGAAASMARYLLEFGHRHFGIIANLPESNDRSMSRYLGIRAALAEADVPLPHSHVISISQTLQHGRQGLRQLIQANPEITAVMCTTDTLAIGALAEARSLGLKVPQHISITGFDDIELASQFDPPLTTISVPASEIGRAAADHLVNAAAGVRIPVITTLPHRLIIRGSAGPLPGAIRRPKLGKTAE</sequence>
<reference evidence="5" key="1">
    <citation type="submission" date="2022-11" db="EMBL/GenBank/DDBJ databases">
        <title>Biodiversity and phylogenetic relationships of bacteria.</title>
        <authorList>
            <person name="Machado R.A.R."/>
            <person name="Bhat A."/>
            <person name="Loulou A."/>
            <person name="Kallel S."/>
        </authorList>
    </citation>
    <scope>NUCLEOTIDE SEQUENCE</scope>
    <source>
        <strain evidence="5">K-TC2</strain>
    </source>
</reference>